<evidence type="ECO:0000256" key="4">
    <source>
        <dbReference type="ARBA" id="ARBA00022679"/>
    </source>
</evidence>
<dbReference type="PANTHER" id="PTHR30606">
    <property type="entry name" value="LIPID A BIOSYNTHESIS LAUROYL ACYLTRANSFERASE"/>
    <property type="match status" value="1"/>
</dbReference>
<dbReference type="GO" id="GO:0008610">
    <property type="term" value="P:lipid biosynthetic process"/>
    <property type="evidence" value="ECO:0007669"/>
    <property type="project" value="UniProtKB-ARBA"/>
</dbReference>
<reference evidence="7" key="1">
    <citation type="submission" date="2020-05" db="EMBL/GenBank/DDBJ databases">
        <authorList>
            <person name="Chiriac C."/>
            <person name="Salcher M."/>
            <person name="Ghai R."/>
            <person name="Kavagutti S V."/>
        </authorList>
    </citation>
    <scope>NUCLEOTIDE SEQUENCE</scope>
</reference>
<evidence type="ECO:0000313" key="8">
    <source>
        <dbReference type="EMBL" id="CAB5002592.1"/>
    </source>
</evidence>
<dbReference type="GO" id="GO:0016746">
    <property type="term" value="F:acyltransferase activity"/>
    <property type="evidence" value="ECO:0007669"/>
    <property type="project" value="UniProtKB-KW"/>
</dbReference>
<keyword evidence="5" id="KW-0472">Membrane</keyword>
<proteinExistence type="predicted"/>
<gene>
    <name evidence="7" type="ORF">UFOPK1856_00455</name>
    <name evidence="8" type="ORF">UFOPK4022_00824</name>
</gene>
<accession>A0A6J6HJS5</accession>
<organism evidence="7">
    <name type="scientific">freshwater metagenome</name>
    <dbReference type="NCBI Taxonomy" id="449393"/>
    <lineage>
        <taxon>unclassified sequences</taxon>
        <taxon>metagenomes</taxon>
        <taxon>ecological metagenomes</taxon>
    </lineage>
</organism>
<evidence type="ECO:0000313" key="7">
    <source>
        <dbReference type="EMBL" id="CAB4611535.1"/>
    </source>
</evidence>
<dbReference type="EMBL" id="CAFBOY010000121">
    <property type="protein sequence ID" value="CAB5002592.1"/>
    <property type="molecule type" value="Genomic_DNA"/>
</dbReference>
<evidence type="ECO:0000256" key="3">
    <source>
        <dbReference type="ARBA" id="ARBA00022519"/>
    </source>
</evidence>
<evidence type="ECO:0000256" key="6">
    <source>
        <dbReference type="ARBA" id="ARBA00023315"/>
    </source>
</evidence>
<evidence type="ECO:0000256" key="2">
    <source>
        <dbReference type="ARBA" id="ARBA00022475"/>
    </source>
</evidence>
<evidence type="ECO:0000256" key="1">
    <source>
        <dbReference type="ARBA" id="ARBA00004533"/>
    </source>
</evidence>
<keyword evidence="3" id="KW-0997">Cell inner membrane</keyword>
<keyword evidence="6" id="KW-0012">Acyltransferase</keyword>
<keyword evidence="2" id="KW-1003">Cell membrane</keyword>
<evidence type="ECO:0000256" key="5">
    <source>
        <dbReference type="ARBA" id="ARBA00023136"/>
    </source>
</evidence>
<name>A0A6J6HJS5_9ZZZZ</name>
<dbReference type="NCBIfam" id="NF005919">
    <property type="entry name" value="PRK07920.1"/>
    <property type="match status" value="1"/>
</dbReference>
<keyword evidence="4" id="KW-0808">Transferase</keyword>
<dbReference type="EMBL" id="CAEZUV010000047">
    <property type="protein sequence ID" value="CAB4611535.1"/>
    <property type="molecule type" value="Genomic_DNA"/>
</dbReference>
<dbReference type="CDD" id="cd07984">
    <property type="entry name" value="LPLAT_LABLAT-like"/>
    <property type="match status" value="1"/>
</dbReference>
<dbReference type="InterPro" id="IPR004960">
    <property type="entry name" value="LipA_acyltrans"/>
</dbReference>
<comment type="subcellular location">
    <subcellularLocation>
        <location evidence="1">Cell inner membrane</location>
    </subcellularLocation>
</comment>
<protein>
    <submittedName>
        <fullName evidence="7">Unannotated protein</fullName>
    </submittedName>
</protein>
<dbReference type="AlphaFoldDB" id="A0A6J6HJS5"/>
<dbReference type="GO" id="GO:0005886">
    <property type="term" value="C:plasma membrane"/>
    <property type="evidence" value="ECO:0007669"/>
    <property type="project" value="UniProtKB-SubCell"/>
</dbReference>
<dbReference type="PANTHER" id="PTHR30606:SF10">
    <property type="entry name" value="PHOSPHATIDYLINOSITOL MANNOSIDE ACYLTRANSFERASE"/>
    <property type="match status" value="1"/>
</dbReference>
<dbReference type="Pfam" id="PF03279">
    <property type="entry name" value="Lip_A_acyltrans"/>
    <property type="match status" value="1"/>
</dbReference>
<dbReference type="GO" id="GO:1901137">
    <property type="term" value="P:carbohydrate derivative biosynthetic process"/>
    <property type="evidence" value="ECO:0007669"/>
    <property type="project" value="UniProtKB-ARBA"/>
</dbReference>
<sequence>MKDRLVLVAYLLGWWVVRTLPEKMAYSLFWSLGEFVHKRNGKSIQRLRSNLHVVKPHLDELELETLVAQSMSSYMRYWCDTFRIQNWSKERILGTVTTTNEELLLNPMKEGRGVVIALPHSGNWDHAGAYFCSLGIPLVSVAERLKPEALFQKFLRHREAMGFEILSLDSRSFATLLKRAREKRLIALVADRDLSQSGIDVKFFGKNARMPAGPALLAIKTGIPIVVAHVSCTNQGIHIDFYPVDVPGEGTESERISATVQATADLFAQGISEHPEDWHMLQRIWVDEKMMQAEGSR</sequence>